<dbReference type="NCBIfam" id="NF011855">
    <property type="entry name" value="PRK15327.1"/>
    <property type="match status" value="1"/>
</dbReference>
<reference evidence="3 5" key="2">
    <citation type="submission" date="2018-06" db="EMBL/GenBank/DDBJ databases">
        <authorList>
            <consortium name="Pathogen Informatics"/>
            <person name="Doyle S."/>
        </authorList>
    </citation>
    <scope>NUCLEOTIDE SEQUENCE [LARGE SCALE GENOMIC DNA]</scope>
    <source>
        <strain evidence="3 5">NCTC5754</strain>
    </source>
</reference>
<dbReference type="Gene3D" id="3.30.300.170">
    <property type="match status" value="1"/>
</dbReference>
<feature type="transmembrane region" description="Helical" evidence="1">
    <location>
        <begin position="161"/>
        <end position="182"/>
    </location>
</feature>
<dbReference type="Gene3D" id="2.60.200.20">
    <property type="match status" value="1"/>
</dbReference>
<sequence>MSCAVICCYRERQTSLTVYMETSKEKTITSPGPYIVRLLNSSLNGCEFPLLTGRTLFVVGQSDALTASGQLPDIPADSFFIPLDHGGVNFEIQVDTDATEIILHELKEGNSESRSVQLNTPIQVGELLILIRPESEPWVPEQPEKLETSAKKNEPRFKNGIVAALAGFFILGIGTVGTLWILNSPQRQAAELDSLLGQEKERFQVLPGRDKMLYVAAQNERDTLWARQVLARGDYDKNARVINENEENKRISIWLDTYYPQLAYYRIHFDEPRKPVFWLSRQRNTMSKKELEVLSQKLRALMPYADSVNITLMDDVTAAGQAEAGLKQQALPYSRRNHKGGVTFVIQGALDDVEILRARQFVDSYYRTWGGRYVQFAIELKDDWLKGRSFQYGAEGYIKMSPGHWYFPSPL</sequence>
<evidence type="ECO:0000313" key="2">
    <source>
        <dbReference type="EMBL" id="CNU76616.1"/>
    </source>
</evidence>
<protein>
    <submittedName>
        <fullName evidence="3">Cell invasion protein</fullName>
    </submittedName>
</protein>
<dbReference type="Gene3D" id="3.30.70.1770">
    <property type="match status" value="1"/>
</dbReference>
<keyword evidence="1" id="KW-1133">Transmembrane helix</keyword>
<evidence type="ECO:0000313" key="5">
    <source>
        <dbReference type="Proteomes" id="UP000254190"/>
    </source>
</evidence>
<dbReference type="GO" id="GO:0016020">
    <property type="term" value="C:membrane"/>
    <property type="evidence" value="ECO:0007669"/>
    <property type="project" value="InterPro"/>
</dbReference>
<dbReference type="Pfam" id="PF09480">
    <property type="entry name" value="PrgH"/>
    <property type="match status" value="1"/>
</dbReference>
<keyword evidence="1" id="KW-0812">Transmembrane</keyword>
<evidence type="ECO:0000313" key="4">
    <source>
        <dbReference type="Proteomes" id="UP000039541"/>
    </source>
</evidence>
<dbReference type="EMBL" id="CQPC01000054">
    <property type="protein sequence ID" value="CNU76616.1"/>
    <property type="molecule type" value="Genomic_DNA"/>
</dbReference>
<dbReference type="Proteomes" id="UP000039541">
    <property type="component" value="Unassembled WGS sequence"/>
</dbReference>
<keyword evidence="1" id="KW-0472">Membrane</keyword>
<dbReference type="EMBL" id="UGVQ01000002">
    <property type="protein sequence ID" value="SUE46287.1"/>
    <property type="molecule type" value="Genomic_DNA"/>
</dbReference>
<dbReference type="InterPro" id="IPR019029">
    <property type="entry name" value="T3SS_PrgH/EprH-like"/>
</dbReference>
<accession>A0A0T7RW00</accession>
<proteinExistence type="predicted"/>
<gene>
    <name evidence="3" type="primary">prgH</name>
    <name evidence="2" type="ORF">ERS008202_03485</name>
    <name evidence="3" type="ORF">NCTC5754_01107</name>
</gene>
<dbReference type="Proteomes" id="UP000254190">
    <property type="component" value="Unassembled WGS sequence"/>
</dbReference>
<dbReference type="InterPro" id="IPR013387">
    <property type="entry name" value="T3SS_PrgH/EprH"/>
</dbReference>
<organism evidence="3 5">
    <name type="scientific">Salmonella enterica subsp. enterica serovar Bovismorbificans</name>
    <dbReference type="NCBI Taxonomy" id="58097"/>
    <lineage>
        <taxon>Bacteria</taxon>
        <taxon>Pseudomonadati</taxon>
        <taxon>Pseudomonadota</taxon>
        <taxon>Gammaproteobacteria</taxon>
        <taxon>Enterobacterales</taxon>
        <taxon>Enterobacteriaceae</taxon>
        <taxon>Salmonella</taxon>
    </lineage>
</organism>
<reference evidence="2 4" key="1">
    <citation type="submission" date="2015-03" db="EMBL/GenBank/DDBJ databases">
        <authorList>
            <consortium name="Pathogen Informatics"/>
        </authorList>
    </citation>
    <scope>NUCLEOTIDE SEQUENCE [LARGE SCALE GENOMIC DNA]</scope>
    <source>
        <strain evidence="2 4">3476</strain>
    </source>
</reference>
<dbReference type="NCBIfam" id="TIGR02554">
    <property type="entry name" value="PrgH"/>
    <property type="match status" value="1"/>
</dbReference>
<evidence type="ECO:0000313" key="3">
    <source>
        <dbReference type="EMBL" id="SUE46287.1"/>
    </source>
</evidence>
<dbReference type="AlphaFoldDB" id="A0A0T7RW00"/>
<dbReference type="Gene3D" id="3.30.70.1780">
    <property type="match status" value="1"/>
</dbReference>
<evidence type="ECO:0000256" key="1">
    <source>
        <dbReference type="SAM" id="Phobius"/>
    </source>
</evidence>
<name>A0A0T7RW00_SALET</name>